<feature type="transmembrane region" description="Helical" evidence="1">
    <location>
        <begin position="12"/>
        <end position="34"/>
    </location>
</feature>
<keyword evidence="1" id="KW-0472">Membrane</keyword>
<dbReference type="Proteomes" id="UP001596066">
    <property type="component" value="Unassembled WGS sequence"/>
</dbReference>
<comment type="caution">
    <text evidence="2">The sequence shown here is derived from an EMBL/GenBank/DDBJ whole genome shotgun (WGS) entry which is preliminary data.</text>
</comment>
<evidence type="ECO:0000313" key="2">
    <source>
        <dbReference type="EMBL" id="MFC5639950.1"/>
    </source>
</evidence>
<proteinExistence type="predicted"/>
<protein>
    <recommendedName>
        <fullName evidence="4">Secreted protein</fullName>
    </recommendedName>
</protein>
<name>A0ABW0V3U8_9ACTN</name>
<reference evidence="3" key="1">
    <citation type="journal article" date="2019" name="Int. J. Syst. Evol. Microbiol.">
        <title>The Global Catalogue of Microorganisms (GCM) 10K type strain sequencing project: providing services to taxonomists for standard genome sequencing and annotation.</title>
        <authorList>
            <consortium name="The Broad Institute Genomics Platform"/>
            <consortium name="The Broad Institute Genome Sequencing Center for Infectious Disease"/>
            <person name="Wu L."/>
            <person name="Ma J."/>
        </authorList>
    </citation>
    <scope>NUCLEOTIDE SEQUENCE [LARGE SCALE GENOMIC DNA]</scope>
    <source>
        <strain evidence="3">CGMCC 4.1622</strain>
    </source>
</reference>
<accession>A0ABW0V3U8</accession>
<sequence length="235" mass="23660">MRSGRRTRRGRAIGAVTGSVVALTGIAVLLGGPLGVAGRTPNQVGVAAATASSPVALAAGANPTPTAGLVPTTGAALLSSLLRVLPQDAQTSGYAGETAWVAGSNETVAQVYLTTPAGTGMIRVFLGSANPAMPCSAENSCVRDQRGQQVRVIHHKDNCIQNTVVSVLHADGTEVMLDMASCLAWDGKGNKPGILALTEEQAIAVAGDPAIGKLMTQAAGEAAAAQFPSLPRLTS</sequence>
<keyword evidence="1" id="KW-0812">Transmembrane</keyword>
<evidence type="ECO:0000256" key="1">
    <source>
        <dbReference type="SAM" id="Phobius"/>
    </source>
</evidence>
<dbReference type="RefSeq" id="WP_346140880.1">
    <property type="nucleotide sequence ID" value="NZ_BAAAUA010000002.1"/>
</dbReference>
<evidence type="ECO:0000313" key="3">
    <source>
        <dbReference type="Proteomes" id="UP001596066"/>
    </source>
</evidence>
<dbReference type="EMBL" id="JBHSOC010000001">
    <property type="protein sequence ID" value="MFC5639950.1"/>
    <property type="molecule type" value="Genomic_DNA"/>
</dbReference>
<organism evidence="2 3">
    <name type="scientific">Kitasatospora cinereorecta</name>
    <dbReference type="NCBI Taxonomy" id="285560"/>
    <lineage>
        <taxon>Bacteria</taxon>
        <taxon>Bacillati</taxon>
        <taxon>Actinomycetota</taxon>
        <taxon>Actinomycetes</taxon>
        <taxon>Kitasatosporales</taxon>
        <taxon>Streptomycetaceae</taxon>
        <taxon>Kitasatospora</taxon>
    </lineage>
</organism>
<keyword evidence="1" id="KW-1133">Transmembrane helix</keyword>
<evidence type="ECO:0008006" key="4">
    <source>
        <dbReference type="Google" id="ProtNLM"/>
    </source>
</evidence>
<keyword evidence="3" id="KW-1185">Reference proteome</keyword>
<gene>
    <name evidence="2" type="ORF">ACFPZF_01070</name>
</gene>